<name>A0A8S1P194_PARPR</name>
<dbReference type="GO" id="GO:0003735">
    <property type="term" value="F:structural constituent of ribosome"/>
    <property type="evidence" value="ECO:0007669"/>
    <property type="project" value="InterPro"/>
</dbReference>
<evidence type="ECO:0000313" key="2">
    <source>
        <dbReference type="EMBL" id="CAD8096355.1"/>
    </source>
</evidence>
<dbReference type="Proteomes" id="UP000688137">
    <property type="component" value="Unassembled WGS sequence"/>
</dbReference>
<dbReference type="Pfam" id="PF00276">
    <property type="entry name" value="Ribosomal_L23"/>
    <property type="match status" value="1"/>
</dbReference>
<dbReference type="GO" id="GO:0005762">
    <property type="term" value="C:mitochondrial large ribosomal subunit"/>
    <property type="evidence" value="ECO:0007669"/>
    <property type="project" value="TreeGrafter"/>
</dbReference>
<dbReference type="AlphaFoldDB" id="A0A8S1P194"/>
<dbReference type="PANTHER" id="PTHR12059:SF5">
    <property type="entry name" value="LARGE RIBOSOMAL SUBUNIT PROTEIN UL23M"/>
    <property type="match status" value="1"/>
</dbReference>
<proteinExistence type="predicted"/>
<protein>
    <recommendedName>
        <fullName evidence="4">50S ribosomal protein L23, chloroplastic</fullName>
    </recommendedName>
</protein>
<organism evidence="2 3">
    <name type="scientific">Paramecium primaurelia</name>
    <dbReference type="NCBI Taxonomy" id="5886"/>
    <lineage>
        <taxon>Eukaryota</taxon>
        <taxon>Sar</taxon>
        <taxon>Alveolata</taxon>
        <taxon>Ciliophora</taxon>
        <taxon>Intramacronucleata</taxon>
        <taxon>Oligohymenophorea</taxon>
        <taxon>Peniculida</taxon>
        <taxon>Parameciidae</taxon>
        <taxon>Paramecium</taxon>
    </lineage>
</organism>
<sequence length="127" mass="15116">MQKILNFREYFLNPKGIKIATTSNFKRATPIETLFDQSVVLHRAEKQLEKNVVAFKLQPYKYSLNKPEIKQYFTKLYGLNVDKVNTINYMGAIKRSPKGGRYREKDFKKVYLQLNEEIEPFFQKIEK</sequence>
<dbReference type="EMBL" id="CAJJDM010000104">
    <property type="protein sequence ID" value="CAD8096355.1"/>
    <property type="molecule type" value="Genomic_DNA"/>
</dbReference>
<evidence type="ECO:0008006" key="4">
    <source>
        <dbReference type="Google" id="ProtNLM"/>
    </source>
</evidence>
<dbReference type="GO" id="GO:0032543">
    <property type="term" value="P:mitochondrial translation"/>
    <property type="evidence" value="ECO:0007669"/>
    <property type="project" value="TreeGrafter"/>
</dbReference>
<reference evidence="2" key="1">
    <citation type="submission" date="2021-01" db="EMBL/GenBank/DDBJ databases">
        <authorList>
            <consortium name="Genoscope - CEA"/>
            <person name="William W."/>
        </authorList>
    </citation>
    <scope>NUCLEOTIDE SEQUENCE</scope>
</reference>
<dbReference type="InterPro" id="IPR013025">
    <property type="entry name" value="Ribosomal_uL23-like"/>
</dbReference>
<accession>A0A8S1P194</accession>
<evidence type="ECO:0000313" key="1">
    <source>
        <dbReference type="EMBL" id="CAD8096353.1"/>
    </source>
</evidence>
<evidence type="ECO:0000313" key="3">
    <source>
        <dbReference type="Proteomes" id="UP000688137"/>
    </source>
</evidence>
<comment type="caution">
    <text evidence="2">The sequence shown here is derived from an EMBL/GenBank/DDBJ whole genome shotgun (WGS) entry which is preliminary data.</text>
</comment>
<dbReference type="EMBL" id="CAJJDM010000104">
    <property type="protein sequence ID" value="CAD8096353.1"/>
    <property type="molecule type" value="Genomic_DNA"/>
</dbReference>
<gene>
    <name evidence="1" type="ORF">PPRIM_AZ9-3.1.T1010049</name>
    <name evidence="2" type="ORF">PPRIM_AZ9-3.1.T1010050</name>
</gene>
<keyword evidence="3" id="KW-1185">Reference proteome</keyword>
<dbReference type="PANTHER" id="PTHR12059">
    <property type="entry name" value="RIBOSOMAL PROTEIN L23-RELATED"/>
    <property type="match status" value="1"/>
</dbReference>
<dbReference type="OMA" id="QYFMQLY"/>